<feature type="region of interest" description="Disordered" evidence="7">
    <location>
        <begin position="358"/>
        <end position="389"/>
    </location>
</feature>
<dbReference type="InterPro" id="IPR033031">
    <property type="entry name" value="Scc2/Nipped-B"/>
</dbReference>
<evidence type="ECO:0000256" key="2">
    <source>
        <dbReference type="ARBA" id="ARBA00009252"/>
    </source>
</evidence>
<evidence type="ECO:0000256" key="4">
    <source>
        <dbReference type="ARBA" id="ARBA00023242"/>
    </source>
</evidence>
<dbReference type="GO" id="GO:0140588">
    <property type="term" value="P:chromatin looping"/>
    <property type="evidence" value="ECO:0007669"/>
    <property type="project" value="InterPro"/>
</dbReference>
<feature type="region of interest" description="Disordered" evidence="7">
    <location>
        <begin position="98"/>
        <end position="331"/>
    </location>
</feature>
<feature type="region of interest" description="Disordered" evidence="7">
    <location>
        <begin position="438"/>
        <end position="561"/>
    </location>
</feature>
<evidence type="ECO:0000256" key="6">
    <source>
        <dbReference type="RuleBase" id="RU364107"/>
    </source>
</evidence>
<evidence type="ECO:0000256" key="1">
    <source>
        <dbReference type="ARBA" id="ARBA00004123"/>
    </source>
</evidence>
<accession>A0AAD9NWG9</accession>
<feature type="compositionally biased region" description="Basic and acidic residues" evidence="7">
    <location>
        <begin position="1026"/>
        <end position="1037"/>
    </location>
</feature>
<organism evidence="9 10">
    <name type="scientific">Ridgeia piscesae</name>
    <name type="common">Tubeworm</name>
    <dbReference type="NCBI Taxonomy" id="27915"/>
    <lineage>
        <taxon>Eukaryota</taxon>
        <taxon>Metazoa</taxon>
        <taxon>Spiralia</taxon>
        <taxon>Lophotrochozoa</taxon>
        <taxon>Annelida</taxon>
        <taxon>Polychaeta</taxon>
        <taxon>Sedentaria</taxon>
        <taxon>Canalipalpata</taxon>
        <taxon>Sabellida</taxon>
        <taxon>Siboglinidae</taxon>
        <taxon>Ridgeia</taxon>
    </lineage>
</organism>
<evidence type="ECO:0000259" key="8">
    <source>
        <dbReference type="Pfam" id="PF12830"/>
    </source>
</evidence>
<feature type="region of interest" description="Disordered" evidence="7">
    <location>
        <begin position="1019"/>
        <end position="1039"/>
    </location>
</feature>
<feature type="compositionally biased region" description="Basic residues" evidence="7">
    <location>
        <begin position="299"/>
        <end position="312"/>
    </location>
</feature>
<dbReference type="Pfam" id="PF12765">
    <property type="entry name" value="Cohesin_HEAT"/>
    <property type="match status" value="1"/>
</dbReference>
<feature type="compositionally biased region" description="Polar residues" evidence="7">
    <location>
        <begin position="154"/>
        <end position="178"/>
    </location>
</feature>
<dbReference type="Pfam" id="PF12830">
    <property type="entry name" value="Nipped-B_C"/>
    <property type="match status" value="1"/>
</dbReference>
<feature type="compositionally biased region" description="Basic and acidic residues" evidence="7">
    <location>
        <begin position="258"/>
        <end position="279"/>
    </location>
</feature>
<keyword evidence="4 6" id="KW-0539">Nucleus</keyword>
<dbReference type="PANTHER" id="PTHR21704:SF18">
    <property type="entry name" value="NIPPED-B-LIKE PROTEIN"/>
    <property type="match status" value="1"/>
</dbReference>
<feature type="domain" description="Sister chromatid cohesion C-terminal" evidence="8">
    <location>
        <begin position="1669"/>
        <end position="1851"/>
    </location>
</feature>
<gene>
    <name evidence="9" type="ORF">NP493_297g02039</name>
</gene>
<dbReference type="InterPro" id="IPR024986">
    <property type="entry name" value="Nipped-B_C"/>
</dbReference>
<dbReference type="GO" id="GO:0034087">
    <property type="term" value="P:establishment of mitotic sister chromatid cohesion"/>
    <property type="evidence" value="ECO:0007669"/>
    <property type="project" value="TreeGrafter"/>
</dbReference>
<feature type="compositionally biased region" description="Polar residues" evidence="7">
    <location>
        <begin position="1063"/>
        <end position="1072"/>
    </location>
</feature>
<evidence type="ECO:0000313" key="10">
    <source>
        <dbReference type="Proteomes" id="UP001209878"/>
    </source>
</evidence>
<feature type="compositionally biased region" description="Polar residues" evidence="7">
    <location>
        <begin position="212"/>
        <end position="257"/>
    </location>
</feature>
<dbReference type="GO" id="GO:0061775">
    <property type="term" value="F:cohesin loader activity"/>
    <property type="evidence" value="ECO:0007669"/>
    <property type="project" value="InterPro"/>
</dbReference>
<comment type="similarity">
    <text evidence="2 6">Belongs to the SCC2/Nipped-B family.</text>
</comment>
<feature type="compositionally biased region" description="Basic residues" evidence="7">
    <location>
        <begin position="2062"/>
        <end position="2076"/>
    </location>
</feature>
<feature type="compositionally biased region" description="Polar residues" evidence="7">
    <location>
        <begin position="470"/>
        <end position="482"/>
    </location>
</feature>
<feature type="compositionally biased region" description="Acidic residues" evidence="7">
    <location>
        <begin position="2100"/>
        <end position="2115"/>
    </location>
</feature>
<feature type="compositionally biased region" description="Basic residues" evidence="7">
    <location>
        <begin position="548"/>
        <end position="559"/>
    </location>
</feature>
<evidence type="ECO:0000313" key="9">
    <source>
        <dbReference type="EMBL" id="KAK2183744.1"/>
    </source>
</evidence>
<dbReference type="SUPFAM" id="SSF48371">
    <property type="entry name" value="ARM repeat"/>
    <property type="match status" value="1"/>
</dbReference>
<keyword evidence="5 6" id="KW-0131">Cell cycle</keyword>
<protein>
    <recommendedName>
        <fullName evidence="6">Nipped-B protein</fullName>
    </recommendedName>
</protein>
<comment type="subcellular location">
    <subcellularLocation>
        <location evidence="1 6">Nucleus</location>
    </subcellularLocation>
</comment>
<dbReference type="InterPro" id="IPR026003">
    <property type="entry name" value="Cohesin_HEAT"/>
</dbReference>
<comment type="caution">
    <text evidence="9">The sequence shown here is derived from an EMBL/GenBank/DDBJ whole genome shotgun (WGS) entry which is preliminary data.</text>
</comment>
<dbReference type="InterPro" id="IPR016024">
    <property type="entry name" value="ARM-type_fold"/>
</dbReference>
<feature type="compositionally biased region" description="Acidic residues" evidence="7">
    <location>
        <begin position="1085"/>
        <end position="1103"/>
    </location>
</feature>
<dbReference type="CDD" id="cd23958">
    <property type="entry name" value="SCC2"/>
    <property type="match status" value="1"/>
</dbReference>
<proteinExistence type="inferred from homology"/>
<feature type="compositionally biased region" description="Polar residues" evidence="7">
    <location>
        <begin position="185"/>
        <end position="197"/>
    </location>
</feature>
<evidence type="ECO:0000256" key="7">
    <source>
        <dbReference type="SAM" id="MobiDB-lite"/>
    </source>
</evidence>
<dbReference type="PANTHER" id="PTHR21704">
    <property type="entry name" value="NIPPED-B-LIKE PROTEIN DELANGIN SCC2-RELATED"/>
    <property type="match status" value="1"/>
</dbReference>
<dbReference type="Proteomes" id="UP001209878">
    <property type="component" value="Unassembled WGS sequence"/>
</dbReference>
<evidence type="ECO:0000256" key="5">
    <source>
        <dbReference type="ARBA" id="ARBA00023306"/>
    </source>
</evidence>
<name>A0AAD9NWG9_RIDPI</name>
<dbReference type="EMBL" id="JAODUO010000297">
    <property type="protein sequence ID" value="KAK2183744.1"/>
    <property type="molecule type" value="Genomic_DNA"/>
</dbReference>
<dbReference type="GO" id="GO:0090694">
    <property type="term" value="C:Scc2-Scc4 cohesin loading complex"/>
    <property type="evidence" value="ECO:0007669"/>
    <property type="project" value="TreeGrafter"/>
</dbReference>
<dbReference type="GO" id="GO:0003682">
    <property type="term" value="F:chromatin binding"/>
    <property type="evidence" value="ECO:0007669"/>
    <property type="project" value="TreeGrafter"/>
</dbReference>
<dbReference type="GO" id="GO:1990414">
    <property type="term" value="P:replication-born double-strand break repair via sister chromatid exchange"/>
    <property type="evidence" value="ECO:0007669"/>
    <property type="project" value="TreeGrafter"/>
</dbReference>
<dbReference type="GO" id="GO:0010468">
    <property type="term" value="P:regulation of gene expression"/>
    <property type="evidence" value="ECO:0007669"/>
    <property type="project" value="InterPro"/>
</dbReference>
<evidence type="ECO:0000256" key="3">
    <source>
        <dbReference type="ARBA" id="ARBA00022737"/>
    </source>
</evidence>
<keyword evidence="3 6" id="KW-0677">Repeat</keyword>
<dbReference type="InterPro" id="IPR011989">
    <property type="entry name" value="ARM-like"/>
</dbReference>
<feature type="region of interest" description="Disordered" evidence="7">
    <location>
        <begin position="1060"/>
        <end position="1103"/>
    </location>
</feature>
<dbReference type="Gene3D" id="1.25.10.10">
    <property type="entry name" value="Leucine-rich Repeat Variant"/>
    <property type="match status" value="2"/>
</dbReference>
<reference evidence="9" key="1">
    <citation type="journal article" date="2023" name="Mol. Biol. Evol.">
        <title>Third-Generation Sequencing Reveals the Adaptive Role of the Epigenome in Three Deep-Sea Polychaetes.</title>
        <authorList>
            <person name="Perez M."/>
            <person name="Aroh O."/>
            <person name="Sun Y."/>
            <person name="Lan Y."/>
            <person name="Juniper S.K."/>
            <person name="Young C.R."/>
            <person name="Angers B."/>
            <person name="Qian P.Y."/>
        </authorList>
    </citation>
    <scope>NUCLEOTIDE SEQUENCE</scope>
    <source>
        <strain evidence="9">R07B-5</strain>
    </source>
</reference>
<sequence length="2115" mass="238171">MNGEIPSVPITTLAGISSLTDLNNTSLLYHPKIADDAKKVLKNSDEELVSQLVNALRQNNTDHIELTDTLACDGIEGDVPALLQAILGQDPDVFKGGPAYNSSEPGKHSCVGGRPKGGVPYYPPQSQQPSPYQAGQMSPCPPGSPASRFPAQVGANSPYNCQPTTFQPTGTRGLQSYLPNYMHQPGTNNSAAPTMNGGSPGVHTPEKRSSRHNQSSTVCAPSSAVGASTEQSGRQGQAASTSEDTEARSSGASSSKETAVRLDHIHHECSVSEKTETKTESLPPVTVVDQQREGSTFSPRKRRSKLSSRKSKLTWDNIKEPSSGGGEMGHESVQTEDKVLQDEGPGDVIAIVGQERATENKAAGDSGMTEKCSNEGVQTEEDKATTAEKLKDMSPTISCKYTVTRIDDKKERRKHKKDTHYNVVTTDGGQKTKLTLRIAKLKMPEEKKDRGAKRKKQEEEEEDDIEITSEIPSNSAEFSMSLSERVKRRRRQVSYAENDDSDSGEAPVSNGRDNDFQMPVSRKFTHRHAPVEEEESSRTEDASASEARRKRKREKKHKRTETDISVDELMDTATFKKFSSAIDSMLEAVEDIDLTELNADDDEGDPGSSDVLISRGLLSDLTSESAKLKSMGVTNQVPYEKLVKVFTLLQYNIKDGYRLTPLQASHDDSGDDEQLWQEVAMDRVLAAVDAGLAALSIMTAPDMPKEVFLEDVIERVVMMTKQQLQNTIFPEFDPVYKVNPNNRGAYQGNVKMKRARASSAKHRSSQLLYNKLTELVSLLSELTDIQELTDTIILQLSTLAVSPFFVENISELQLSALKLVTSLFARYEKHRQLILEDILSSLARLPSSKKNLRSYRLNGDEQIQMVTALALELIQCVVKLPTVEEEEGGKDGGAAARKDRIDNEVVIVTSYEVAMRTAHNFLSVFLRKCSTKGDEDYRPMFENFVYDLLATVNKPEWPAAELILSLLGRLLVQQFSNKSVDMSLRVASLDYLGIVAARLRKDAVSSRLNEEVIHEIIDQINESDDEGPKEKDEERSKTPQFARQFYIAQWYRDCSVEVEKMQNRTPPKSSKAATVAQKKRRQRDEEDSDEEEDSDDNEDEDVVTNEVEKAKEMQQMAEVRKAFLLTQIGTKIGYFATFKPSQSKLDYDNACLVTRYLAANRPFSQSFDIYLTQILKVLCETAIAVRTKAMKCLTAVVEADPGILAREDMQQGVHGRFLDQSTSVREAAVELVGKFILIRPELTTQYYDMLSSRILDTGISVRKRVIKIFRDICMDQPEFPKIPEMCVRMIRRVNDEEGIKKLVNDTFQSMWFTPLRGSHEDRQLQRVMNITDVVTMCRDTGLDWFEQLLENLFKKEENSNSTPVEQACEQIVNCLVENVLRIEEHSAEAGATCSSRLISCFNTLYLFCKVKPELLIPHANTIQPYLDIKCSTPGDYMVLHNVARILELAVPLMDHPGESFLAQLEEDMMKLVLKHGMLVLQSCVSCLGAVVNTVTHNYKLVRDCFQKFFGVLTQLMCEHQKDPSSPQLASSRPTLLRSLYTVGLLCRHFNFDSQEFGEKKVSIRDKVFDVMLYFIRHEDEEVKHKALAGLGFFVTREYEYMLGQDMRELYIDLLTRKEAPVKMRCQVLRNMLMYLMEEEARMIKADQEWKKLQNKEDLKEMGDIQSGMASTIIQVYIKQILESFFHHHSQVRMIALSVITLILRQGLVHPVQIVPYLISMGTDSDSTIRAKADQQVQELDKKYPGFIQIKAMQGIKMSYRLQEILQQDPSEPIRGIRTDDDNIISLNSFIYSLIRSNRGQRRAMLQSLLNMFDETGKATLSELIYMADNMAFLPYQVQDEPLYIIHQIDIIVSVSGSNILQSYKEVFFPGATDDDRAKLEDDDDEELNTLLERMPEDTTALPNLFMMSQGCILLLMLKQHLKELYRFTDSKIHRYSPTEQAKVWDKPLNRKAKMTFNPSQAMDLVREGTQDLPQDDDTKTKLIQGYLDFKQLMLSIDPDDDDDIPPPPSQSGHGTPAAAGAVTGESQDSKPVAVIDLSGDGDGDNDGQKVEIPKAPSSLMAYHKRSMSSHHRRSRTSKSSSHSSKPHKHKKKKRRRHYSEDDDEEDDSEDSDYVV</sequence>
<dbReference type="GO" id="GO:0071169">
    <property type="term" value="P:establishment of protein localization to chromatin"/>
    <property type="evidence" value="ECO:0007669"/>
    <property type="project" value="TreeGrafter"/>
</dbReference>
<feature type="compositionally biased region" description="Basic residues" evidence="7">
    <location>
        <begin position="2084"/>
        <end position="2097"/>
    </location>
</feature>
<feature type="compositionally biased region" description="Low complexity" evidence="7">
    <location>
        <begin position="124"/>
        <end position="133"/>
    </location>
</feature>
<feature type="region of interest" description="Disordered" evidence="7">
    <location>
        <begin position="1996"/>
        <end position="2115"/>
    </location>
</feature>
<feature type="compositionally biased region" description="Basic and acidic residues" evidence="7">
    <location>
        <begin position="380"/>
        <end position="389"/>
    </location>
</feature>
<keyword evidence="10" id="KW-1185">Reference proteome</keyword>